<keyword evidence="2" id="KW-1185">Reference proteome</keyword>
<dbReference type="AlphaFoldDB" id="A0A6J5WQ07"/>
<name>A0A6J5WQ07_PRUAR</name>
<reference evidence="2" key="1">
    <citation type="journal article" date="2020" name="Genome Biol.">
        <title>Gamete binning: chromosome-level and haplotype-resolved genome assembly enabled by high-throughput single-cell sequencing of gamete genomes.</title>
        <authorList>
            <person name="Campoy J.A."/>
            <person name="Sun H."/>
            <person name="Goel M."/>
            <person name="Jiao W.-B."/>
            <person name="Folz-Donahue K."/>
            <person name="Wang N."/>
            <person name="Rubio M."/>
            <person name="Liu C."/>
            <person name="Kukat C."/>
            <person name="Ruiz D."/>
            <person name="Huettel B."/>
            <person name="Schneeberger K."/>
        </authorList>
    </citation>
    <scope>NUCLEOTIDE SEQUENCE [LARGE SCALE GENOMIC DNA]</scope>
    <source>
        <strain evidence="2">cv. Rojo Pasion</strain>
    </source>
</reference>
<evidence type="ECO:0000313" key="2">
    <source>
        <dbReference type="Proteomes" id="UP000507245"/>
    </source>
</evidence>
<sequence length="83" mass="8990">MGNLLNNHSTLKYVQCSSSGCVFHELLARNGVKFGWKACWFQAGAKIFSEGRSATPWQPLVVPMPQASWPSWGYPSCVDGGGG</sequence>
<organism evidence="1 2">
    <name type="scientific">Prunus armeniaca</name>
    <name type="common">Apricot</name>
    <name type="synonym">Armeniaca vulgaris</name>
    <dbReference type="NCBI Taxonomy" id="36596"/>
    <lineage>
        <taxon>Eukaryota</taxon>
        <taxon>Viridiplantae</taxon>
        <taxon>Streptophyta</taxon>
        <taxon>Embryophyta</taxon>
        <taxon>Tracheophyta</taxon>
        <taxon>Spermatophyta</taxon>
        <taxon>Magnoliopsida</taxon>
        <taxon>eudicotyledons</taxon>
        <taxon>Gunneridae</taxon>
        <taxon>Pentapetalae</taxon>
        <taxon>rosids</taxon>
        <taxon>fabids</taxon>
        <taxon>Rosales</taxon>
        <taxon>Rosaceae</taxon>
        <taxon>Amygdaloideae</taxon>
        <taxon>Amygdaleae</taxon>
        <taxon>Prunus</taxon>
    </lineage>
</organism>
<dbReference type="Proteomes" id="UP000507245">
    <property type="component" value="Unassembled WGS sequence"/>
</dbReference>
<protein>
    <submittedName>
        <fullName evidence="1">Uncharacterized protein</fullName>
    </submittedName>
</protein>
<dbReference type="EMBL" id="CAEKKB010000003">
    <property type="protein sequence ID" value="CAB4303619.1"/>
    <property type="molecule type" value="Genomic_DNA"/>
</dbReference>
<evidence type="ECO:0000313" key="1">
    <source>
        <dbReference type="EMBL" id="CAB4303619.1"/>
    </source>
</evidence>
<accession>A0A6J5WQ07</accession>
<gene>
    <name evidence="1" type="ORF">ORAREDHAP_LOCUS19994</name>
</gene>
<proteinExistence type="predicted"/>